<protein>
    <recommendedName>
        <fullName evidence="7">TM2 domain-containing protein</fullName>
    </recommendedName>
</protein>
<feature type="domain" description="TM2" evidence="7">
    <location>
        <begin position="189"/>
        <end position="238"/>
    </location>
</feature>
<feature type="transmembrane region" description="Helical" evidence="6">
    <location>
        <begin position="129"/>
        <end position="146"/>
    </location>
</feature>
<organism evidence="8 10">
    <name type="scientific">Dreissena polymorpha</name>
    <name type="common">Zebra mussel</name>
    <name type="synonym">Mytilus polymorpha</name>
    <dbReference type="NCBI Taxonomy" id="45954"/>
    <lineage>
        <taxon>Eukaryota</taxon>
        <taxon>Metazoa</taxon>
        <taxon>Spiralia</taxon>
        <taxon>Lophotrochozoa</taxon>
        <taxon>Mollusca</taxon>
        <taxon>Bivalvia</taxon>
        <taxon>Autobranchia</taxon>
        <taxon>Heteroconchia</taxon>
        <taxon>Euheterodonta</taxon>
        <taxon>Imparidentia</taxon>
        <taxon>Neoheterodontei</taxon>
        <taxon>Myida</taxon>
        <taxon>Dreissenoidea</taxon>
        <taxon>Dreissenidae</taxon>
        <taxon>Dreissena</taxon>
    </lineage>
</organism>
<feature type="domain" description="TM2" evidence="7">
    <location>
        <begin position="264"/>
        <end position="305"/>
    </location>
</feature>
<comment type="caution">
    <text evidence="8">The sequence shown here is derived from an EMBL/GenBank/DDBJ whole genome shotgun (WGS) entry which is preliminary data.</text>
</comment>
<dbReference type="GO" id="GO:0016020">
    <property type="term" value="C:membrane"/>
    <property type="evidence" value="ECO:0007669"/>
    <property type="project" value="UniProtKB-SubCell"/>
</dbReference>
<evidence type="ECO:0000256" key="2">
    <source>
        <dbReference type="ARBA" id="ARBA00008284"/>
    </source>
</evidence>
<keyword evidence="3 6" id="KW-0812">Transmembrane</keyword>
<evidence type="ECO:0000259" key="7">
    <source>
        <dbReference type="Pfam" id="PF05154"/>
    </source>
</evidence>
<feature type="domain" description="TM2" evidence="7">
    <location>
        <begin position="54"/>
        <end position="102"/>
    </location>
</feature>
<feature type="transmembrane region" description="Helical" evidence="6">
    <location>
        <begin position="219"/>
        <end position="239"/>
    </location>
</feature>
<evidence type="ECO:0000256" key="4">
    <source>
        <dbReference type="ARBA" id="ARBA00022989"/>
    </source>
</evidence>
<evidence type="ECO:0000256" key="1">
    <source>
        <dbReference type="ARBA" id="ARBA00004141"/>
    </source>
</evidence>
<dbReference type="PANTHER" id="PTHR21016:SF25">
    <property type="entry name" value="TM2 DOMAIN-CONTAINING PROTEIN DDB_G0277895-RELATED"/>
    <property type="match status" value="1"/>
</dbReference>
<name>A0A9D4HZQ8_DREPO</name>
<dbReference type="Pfam" id="PF05154">
    <property type="entry name" value="TM2"/>
    <property type="match status" value="4"/>
</dbReference>
<comment type="similarity">
    <text evidence="2">Belongs to the TM2 family.</text>
</comment>
<keyword evidence="10" id="KW-1185">Reference proteome</keyword>
<dbReference type="InterPro" id="IPR050932">
    <property type="entry name" value="TM2D1-3-like"/>
</dbReference>
<evidence type="ECO:0000313" key="9">
    <source>
        <dbReference type="EMBL" id="KAH3738806.1"/>
    </source>
</evidence>
<dbReference type="AlphaFoldDB" id="A0A9D4HZQ8"/>
<comment type="subcellular location">
    <subcellularLocation>
        <location evidence="1">Membrane</location>
        <topology evidence="1">Multi-pass membrane protein</topology>
    </subcellularLocation>
</comment>
<evidence type="ECO:0000256" key="5">
    <source>
        <dbReference type="ARBA" id="ARBA00023136"/>
    </source>
</evidence>
<feature type="transmembrane region" description="Helical" evidence="6">
    <location>
        <begin position="260"/>
        <end position="279"/>
    </location>
</feature>
<evidence type="ECO:0000313" key="10">
    <source>
        <dbReference type="Proteomes" id="UP000828390"/>
    </source>
</evidence>
<feature type="transmembrane region" description="Helical" evidence="6">
    <location>
        <begin position="194"/>
        <end position="213"/>
    </location>
</feature>
<sequence>MSKEHEAFQQRTQDGGIPVYNTAMPGTCVMPGPVLNPMYHGGPGTSQGSNCHRKKSYLEAYMLWLLLGLLGAHHFYLRRPGFGVLYFFTFGLGGCGWLFDMFRLPYLVNKTNKELQENIPRNEKNISDAYTLWFPFGLLGFHHFYLNKPGFGVLYLFTFGLFGIGWLVDLFLIPYHVRKANDASPTNKEKQVGTAYALGVSPIGLLGAHQFYLNRPEYGLLYFFTFGNFGIGWIVDWFRLPVLVKRANKHMALGNDGTRYLDDAYILWFPLGILGAHHFYLNRPLWGILYFFTFGLFGIGWLVDGCRMPCLVKDTNKLKEERRRLPTQANGFGYGYQGAIISTTGMTTGAVGYGAPVIYPTLPVAPYPQQQLYPTQHAYQPAGPYGPHTIGQNGPQQNGYQQPPAYAATNNAPSYMGQPPPYVPSVAIPDNKQTM</sequence>
<dbReference type="EMBL" id="JAIWYP010000011">
    <property type="protein sequence ID" value="KAH3738806.1"/>
    <property type="molecule type" value="Genomic_DNA"/>
</dbReference>
<feature type="transmembrane region" description="Helical" evidence="6">
    <location>
        <begin position="60"/>
        <end position="77"/>
    </location>
</feature>
<accession>A0A9D4HZQ8</accession>
<feature type="transmembrane region" description="Helical" evidence="6">
    <location>
        <begin position="285"/>
        <end position="303"/>
    </location>
</feature>
<reference evidence="8" key="1">
    <citation type="journal article" date="2019" name="bioRxiv">
        <title>The Genome of the Zebra Mussel, Dreissena polymorpha: A Resource for Invasive Species Research.</title>
        <authorList>
            <person name="McCartney M.A."/>
            <person name="Auch B."/>
            <person name="Kono T."/>
            <person name="Mallez S."/>
            <person name="Zhang Y."/>
            <person name="Obille A."/>
            <person name="Becker A."/>
            <person name="Abrahante J.E."/>
            <person name="Garbe J."/>
            <person name="Badalamenti J.P."/>
            <person name="Herman A."/>
            <person name="Mangelson H."/>
            <person name="Liachko I."/>
            <person name="Sullivan S."/>
            <person name="Sone E.D."/>
            <person name="Koren S."/>
            <person name="Silverstein K.A.T."/>
            <person name="Beckman K.B."/>
            <person name="Gohl D.M."/>
        </authorList>
    </citation>
    <scope>NUCLEOTIDE SEQUENCE</scope>
    <source>
        <strain evidence="8">Duluth1</strain>
        <tissue evidence="8">Whole animal</tissue>
    </source>
</reference>
<proteinExistence type="inferred from homology"/>
<gene>
    <name evidence="8" type="ORF">DPMN_045446</name>
    <name evidence="9" type="ORF">DPMN_045449</name>
</gene>
<keyword evidence="4 6" id="KW-1133">Transmembrane helix</keyword>
<evidence type="ECO:0000313" key="8">
    <source>
        <dbReference type="EMBL" id="KAH3738803.1"/>
    </source>
</evidence>
<evidence type="ECO:0000256" key="3">
    <source>
        <dbReference type="ARBA" id="ARBA00022692"/>
    </source>
</evidence>
<dbReference type="EMBL" id="JAIWYP010000011">
    <property type="protein sequence ID" value="KAH3738803.1"/>
    <property type="molecule type" value="Genomic_DNA"/>
</dbReference>
<dbReference type="InterPro" id="IPR007829">
    <property type="entry name" value="TM2"/>
</dbReference>
<feature type="transmembrane region" description="Helical" evidence="6">
    <location>
        <begin position="152"/>
        <end position="173"/>
    </location>
</feature>
<feature type="transmembrane region" description="Helical" evidence="6">
    <location>
        <begin position="83"/>
        <end position="108"/>
    </location>
</feature>
<dbReference type="PANTHER" id="PTHR21016">
    <property type="entry name" value="BETA-AMYLOID BINDING PROTEIN-RELATED"/>
    <property type="match status" value="1"/>
</dbReference>
<dbReference type="Proteomes" id="UP000828390">
    <property type="component" value="Unassembled WGS sequence"/>
</dbReference>
<keyword evidence="5 6" id="KW-0472">Membrane</keyword>
<reference evidence="8" key="2">
    <citation type="submission" date="2020-11" db="EMBL/GenBank/DDBJ databases">
        <authorList>
            <person name="McCartney M.A."/>
            <person name="Auch B."/>
            <person name="Kono T."/>
            <person name="Mallez S."/>
            <person name="Becker A."/>
            <person name="Gohl D.M."/>
            <person name="Silverstein K.A.T."/>
            <person name="Koren S."/>
            <person name="Bechman K.B."/>
            <person name="Herman A."/>
            <person name="Abrahante J.E."/>
            <person name="Garbe J."/>
        </authorList>
    </citation>
    <scope>NUCLEOTIDE SEQUENCE</scope>
    <source>
        <strain evidence="8">Duluth1</strain>
        <tissue evidence="8">Whole animal</tissue>
    </source>
</reference>
<evidence type="ECO:0000256" key="6">
    <source>
        <dbReference type="SAM" id="Phobius"/>
    </source>
</evidence>
<feature type="domain" description="TM2" evidence="7">
    <location>
        <begin position="123"/>
        <end position="171"/>
    </location>
</feature>